<evidence type="ECO:0000313" key="6">
    <source>
        <dbReference type="EMBL" id="OCL26124.1"/>
    </source>
</evidence>
<reference evidence="6 7" key="2">
    <citation type="submission" date="2016-08" db="EMBL/GenBank/DDBJ databases">
        <title>Orenia metallireducens sp. nov. strain Z6, a Novel Metal-reducing Firmicute from the Deep Subsurface.</title>
        <authorList>
            <person name="Maxim B.I."/>
            <person name="Kenneth K."/>
            <person name="Flynn T.M."/>
            <person name="Oloughlin E.J."/>
            <person name="Locke R.A."/>
            <person name="Weber J.R."/>
            <person name="Egan S.M."/>
            <person name="Mackie R.I."/>
            <person name="Cann I.K."/>
        </authorList>
    </citation>
    <scope>NUCLEOTIDE SEQUENCE [LARGE SCALE GENOMIC DNA]</scope>
    <source>
        <strain evidence="6 7">Z6</strain>
    </source>
</reference>
<sequence>MNTLGISDLKDRPTYLLSYGQKKRVSIASILAMKPSVIIFDEPTIWLDSQQAEVLIDFFNQLQQEGITVVISTHNIDLAYSWDDYIYIMKGGRLIGEGIAEEAFEDKLLMSEASLVQPLLVELYQDFKGERFSKR</sequence>
<dbReference type="GO" id="GO:0005524">
    <property type="term" value="F:ATP binding"/>
    <property type="evidence" value="ECO:0007669"/>
    <property type="project" value="UniProtKB-KW"/>
</dbReference>
<organism evidence="6 7">
    <name type="scientific">Orenia metallireducens</name>
    <dbReference type="NCBI Taxonomy" id="1413210"/>
    <lineage>
        <taxon>Bacteria</taxon>
        <taxon>Bacillati</taxon>
        <taxon>Bacillota</taxon>
        <taxon>Clostridia</taxon>
        <taxon>Halanaerobiales</taxon>
        <taxon>Halobacteroidaceae</taxon>
        <taxon>Orenia</taxon>
    </lineage>
</organism>
<dbReference type="GO" id="GO:0016887">
    <property type="term" value="F:ATP hydrolysis activity"/>
    <property type="evidence" value="ECO:0007669"/>
    <property type="project" value="InterPro"/>
</dbReference>
<feature type="domain" description="ABC transporter" evidence="5">
    <location>
        <begin position="1"/>
        <end position="44"/>
    </location>
</feature>
<dbReference type="InterPro" id="IPR003439">
    <property type="entry name" value="ABC_transporter-like_ATP-bd"/>
</dbReference>
<dbReference type="OrthoDB" id="9784332at2"/>
<dbReference type="GO" id="GO:0043190">
    <property type="term" value="C:ATP-binding cassette (ABC) transporter complex"/>
    <property type="evidence" value="ECO:0007669"/>
    <property type="project" value="TreeGrafter"/>
</dbReference>
<keyword evidence="3" id="KW-0547">Nucleotide-binding</keyword>
<comment type="caution">
    <text evidence="6">The sequence shown here is derived from an EMBL/GenBank/DDBJ whole genome shotgun (WGS) entry which is preliminary data.</text>
</comment>
<proteinExistence type="inferred from homology"/>
<dbReference type="PANTHER" id="PTHR43553:SF24">
    <property type="entry name" value="ENERGY-COUPLING FACTOR TRANSPORTER ATP-BINDING PROTEIN ECFA1"/>
    <property type="match status" value="1"/>
</dbReference>
<keyword evidence="4" id="KW-0067">ATP-binding</keyword>
<evidence type="ECO:0000256" key="4">
    <source>
        <dbReference type="ARBA" id="ARBA00022840"/>
    </source>
</evidence>
<evidence type="ECO:0000259" key="5">
    <source>
        <dbReference type="Pfam" id="PF00005"/>
    </source>
</evidence>
<dbReference type="PANTHER" id="PTHR43553">
    <property type="entry name" value="HEAVY METAL TRANSPORTER"/>
    <property type="match status" value="1"/>
</dbReference>
<gene>
    <name evidence="6" type="ORF">U472_08905</name>
</gene>
<accession>A0A1C0A7D6</accession>
<dbReference type="InterPro" id="IPR027417">
    <property type="entry name" value="P-loop_NTPase"/>
</dbReference>
<evidence type="ECO:0000256" key="3">
    <source>
        <dbReference type="ARBA" id="ARBA00022741"/>
    </source>
</evidence>
<dbReference type="Proteomes" id="UP000093514">
    <property type="component" value="Unassembled WGS sequence"/>
</dbReference>
<name>A0A1C0A7D6_9FIRM</name>
<dbReference type="AlphaFoldDB" id="A0A1C0A7D6"/>
<evidence type="ECO:0000256" key="2">
    <source>
        <dbReference type="ARBA" id="ARBA00022448"/>
    </source>
</evidence>
<dbReference type="GO" id="GO:0042626">
    <property type="term" value="F:ATPase-coupled transmembrane transporter activity"/>
    <property type="evidence" value="ECO:0007669"/>
    <property type="project" value="TreeGrafter"/>
</dbReference>
<dbReference type="Gene3D" id="3.40.50.300">
    <property type="entry name" value="P-loop containing nucleotide triphosphate hydrolases"/>
    <property type="match status" value="1"/>
</dbReference>
<keyword evidence="2" id="KW-0813">Transport</keyword>
<evidence type="ECO:0000256" key="1">
    <source>
        <dbReference type="ARBA" id="ARBA00005417"/>
    </source>
</evidence>
<dbReference type="SUPFAM" id="SSF52540">
    <property type="entry name" value="P-loop containing nucleoside triphosphate hydrolases"/>
    <property type="match status" value="1"/>
</dbReference>
<dbReference type="Pfam" id="PF00005">
    <property type="entry name" value="ABC_tran"/>
    <property type="match status" value="1"/>
</dbReference>
<dbReference type="RefSeq" id="WP_068717625.1">
    <property type="nucleotide sequence ID" value="NZ_LWDV01000009.1"/>
</dbReference>
<evidence type="ECO:0000313" key="7">
    <source>
        <dbReference type="Proteomes" id="UP000093514"/>
    </source>
</evidence>
<keyword evidence="7" id="KW-1185">Reference proteome</keyword>
<protein>
    <recommendedName>
        <fullName evidence="5">ABC transporter domain-containing protein</fullName>
    </recommendedName>
</protein>
<dbReference type="EMBL" id="LWDV01000009">
    <property type="protein sequence ID" value="OCL26124.1"/>
    <property type="molecule type" value="Genomic_DNA"/>
</dbReference>
<dbReference type="InterPro" id="IPR050095">
    <property type="entry name" value="ECF_ABC_transporter_ATP-bd"/>
</dbReference>
<comment type="similarity">
    <text evidence="1">Belongs to the ABC transporter superfamily.</text>
</comment>
<reference evidence="7" key="1">
    <citation type="submission" date="2016-07" db="EMBL/GenBank/DDBJ databases">
        <authorList>
            <person name="Florea S."/>
            <person name="Webb J.S."/>
            <person name="Jaromczyk J."/>
            <person name="Schardl C.L."/>
        </authorList>
    </citation>
    <scope>NUCLEOTIDE SEQUENCE [LARGE SCALE GENOMIC DNA]</scope>
    <source>
        <strain evidence="7">Z6</strain>
    </source>
</reference>